<dbReference type="Proteomes" id="UP000322873">
    <property type="component" value="Unassembled WGS sequence"/>
</dbReference>
<accession>A0A5M9KB64</accession>
<feature type="region of interest" description="Disordered" evidence="1">
    <location>
        <begin position="1"/>
        <end position="26"/>
    </location>
</feature>
<proteinExistence type="predicted"/>
<protein>
    <submittedName>
        <fullName evidence="2">Uncharacterized protein</fullName>
    </submittedName>
</protein>
<evidence type="ECO:0000313" key="3">
    <source>
        <dbReference type="Proteomes" id="UP000322873"/>
    </source>
</evidence>
<dbReference type="EMBL" id="VICG01000001">
    <property type="protein sequence ID" value="KAA8576155.1"/>
    <property type="molecule type" value="Genomic_DNA"/>
</dbReference>
<dbReference type="AlphaFoldDB" id="A0A5M9KB64"/>
<comment type="caution">
    <text evidence="2">The sequence shown here is derived from an EMBL/GenBank/DDBJ whole genome shotgun (WGS) entry which is preliminary data.</text>
</comment>
<reference evidence="2 3" key="1">
    <citation type="submission" date="2019-06" db="EMBL/GenBank/DDBJ databases">
        <title>Genome Sequence of the Brown Rot Fungal Pathogen Monilinia fructicola.</title>
        <authorList>
            <person name="De Miccolis Angelini R.M."/>
            <person name="Landi L."/>
            <person name="Abate D."/>
            <person name="Pollastro S."/>
            <person name="Romanazzi G."/>
            <person name="Faretra F."/>
        </authorList>
    </citation>
    <scope>NUCLEOTIDE SEQUENCE [LARGE SCALE GENOMIC DNA]</scope>
    <source>
        <strain evidence="2 3">Mfrc123</strain>
    </source>
</reference>
<organism evidence="2 3">
    <name type="scientific">Monilinia fructicola</name>
    <name type="common">Brown rot fungus</name>
    <name type="synonym">Ciboria fructicola</name>
    <dbReference type="NCBI Taxonomy" id="38448"/>
    <lineage>
        <taxon>Eukaryota</taxon>
        <taxon>Fungi</taxon>
        <taxon>Dikarya</taxon>
        <taxon>Ascomycota</taxon>
        <taxon>Pezizomycotina</taxon>
        <taxon>Leotiomycetes</taxon>
        <taxon>Helotiales</taxon>
        <taxon>Sclerotiniaceae</taxon>
        <taxon>Monilinia</taxon>
    </lineage>
</organism>
<evidence type="ECO:0000313" key="2">
    <source>
        <dbReference type="EMBL" id="KAA8576155.1"/>
    </source>
</evidence>
<sequence>MARLCSKAASPSEVHLETPGSKATGANTLPVSLGLNLFFTRDGREFLKDGSDNQESFYAMAKESHGSGIRKTLDRG</sequence>
<gene>
    <name evidence="2" type="ORF">EYC84_006310</name>
</gene>
<dbReference type="VEuPathDB" id="FungiDB:MFRU_009g00910"/>
<evidence type="ECO:0000256" key="1">
    <source>
        <dbReference type="SAM" id="MobiDB-lite"/>
    </source>
</evidence>
<keyword evidence="3" id="KW-1185">Reference proteome</keyword>
<name>A0A5M9KB64_MONFR</name>